<keyword evidence="8" id="KW-1185">Reference proteome</keyword>
<dbReference type="OrthoDB" id="338650at2759"/>
<evidence type="ECO:0000256" key="1">
    <source>
        <dbReference type="ARBA" id="ARBA00007374"/>
    </source>
</evidence>
<dbReference type="GO" id="GO:0008440">
    <property type="term" value="F:inositol-1,4,5-trisphosphate 3-kinase activity"/>
    <property type="evidence" value="ECO:0007669"/>
    <property type="project" value="TreeGrafter"/>
</dbReference>
<feature type="coiled-coil region" evidence="5">
    <location>
        <begin position="205"/>
        <end position="232"/>
    </location>
</feature>
<keyword evidence="3 4" id="KW-0418">Kinase</keyword>
<comment type="similarity">
    <text evidence="1 4">Belongs to the inositol phosphokinase (IPK) family.</text>
</comment>
<dbReference type="GO" id="GO:0005737">
    <property type="term" value="C:cytoplasm"/>
    <property type="evidence" value="ECO:0007669"/>
    <property type="project" value="TreeGrafter"/>
</dbReference>
<evidence type="ECO:0000313" key="7">
    <source>
        <dbReference type="EMBL" id="KAF2861764.1"/>
    </source>
</evidence>
<dbReference type="InterPro" id="IPR038286">
    <property type="entry name" value="IPK_sf"/>
</dbReference>
<evidence type="ECO:0000313" key="8">
    <source>
        <dbReference type="Proteomes" id="UP000799421"/>
    </source>
</evidence>
<evidence type="ECO:0000256" key="4">
    <source>
        <dbReference type="RuleBase" id="RU363090"/>
    </source>
</evidence>
<dbReference type="Proteomes" id="UP000799421">
    <property type="component" value="Unassembled WGS sequence"/>
</dbReference>
<dbReference type="PANTHER" id="PTHR12400:SF103">
    <property type="entry name" value="INOSITOL POLYPHOSPHATE MULTIKINASE"/>
    <property type="match status" value="1"/>
</dbReference>
<dbReference type="GO" id="GO:0005634">
    <property type="term" value="C:nucleus"/>
    <property type="evidence" value="ECO:0007669"/>
    <property type="project" value="TreeGrafter"/>
</dbReference>
<dbReference type="GO" id="GO:0000824">
    <property type="term" value="F:inositol-1,4,5,6-tetrakisphosphate 3-kinase activity"/>
    <property type="evidence" value="ECO:0007669"/>
    <property type="project" value="TreeGrafter"/>
</dbReference>
<keyword evidence="2 4" id="KW-0808">Transferase</keyword>
<keyword evidence="5" id="KW-0175">Coiled coil</keyword>
<dbReference type="GO" id="GO:0032958">
    <property type="term" value="P:inositol phosphate biosynthetic process"/>
    <property type="evidence" value="ECO:0007669"/>
    <property type="project" value="InterPro"/>
</dbReference>
<dbReference type="AlphaFoldDB" id="A0A6A7C2R4"/>
<dbReference type="EMBL" id="MU005970">
    <property type="protein sequence ID" value="KAF2861764.1"/>
    <property type="molecule type" value="Genomic_DNA"/>
</dbReference>
<name>A0A6A7C2R4_9PEZI</name>
<accession>A0A6A7C2R4</accession>
<evidence type="ECO:0000256" key="3">
    <source>
        <dbReference type="ARBA" id="ARBA00022777"/>
    </source>
</evidence>
<dbReference type="InterPro" id="IPR005522">
    <property type="entry name" value="IPK"/>
</dbReference>
<protein>
    <recommendedName>
        <fullName evidence="4">Kinase</fullName>
        <ecNumber evidence="4">2.7.-.-</ecNumber>
    </recommendedName>
</protein>
<dbReference type="Gene3D" id="3.30.470.160">
    <property type="entry name" value="Inositol polyphosphate kinase"/>
    <property type="match status" value="1"/>
</dbReference>
<feature type="region of interest" description="Disordered" evidence="6">
    <location>
        <begin position="254"/>
        <end position="276"/>
    </location>
</feature>
<dbReference type="GO" id="GO:0046854">
    <property type="term" value="P:phosphatidylinositol phosphate biosynthetic process"/>
    <property type="evidence" value="ECO:0007669"/>
    <property type="project" value="TreeGrafter"/>
</dbReference>
<evidence type="ECO:0000256" key="2">
    <source>
        <dbReference type="ARBA" id="ARBA00022679"/>
    </source>
</evidence>
<organism evidence="7 8">
    <name type="scientific">Piedraia hortae CBS 480.64</name>
    <dbReference type="NCBI Taxonomy" id="1314780"/>
    <lineage>
        <taxon>Eukaryota</taxon>
        <taxon>Fungi</taxon>
        <taxon>Dikarya</taxon>
        <taxon>Ascomycota</taxon>
        <taxon>Pezizomycotina</taxon>
        <taxon>Dothideomycetes</taxon>
        <taxon>Dothideomycetidae</taxon>
        <taxon>Capnodiales</taxon>
        <taxon>Piedraiaceae</taxon>
        <taxon>Piedraia</taxon>
    </lineage>
</organism>
<dbReference type="Pfam" id="PF03770">
    <property type="entry name" value="IPK"/>
    <property type="match status" value="1"/>
</dbReference>
<sequence>MDPAGLTAYGGAAAGHEGVLADASGEIIVKPCTQAEADFYQETLLQHEDFTRFMPSFMGTLQLGAPANVAKTAAAQEMVAENAGSEVLPGSKAHSKQLFGTKIKTELAIVLENLEHGFKHPSIMDIKLGSRLYDDDTAPDKVERMKKVSAETTSGSLGFRNTGMRVWNGQTTDVYDKFYGRQLTAENVGESFQTFFRGLKAELPASAAARALKDIEADIRELRKALETKESRMYGASILVVYEGDGSALREVMADQPRQTSKEAEDSEDEEAPPVTSKVKLIDFAHAHWTPGQGKDENVIAGLINVEKQMQALIQSA</sequence>
<dbReference type="PANTHER" id="PTHR12400">
    <property type="entry name" value="INOSITOL POLYPHOSPHATE KINASE"/>
    <property type="match status" value="1"/>
</dbReference>
<evidence type="ECO:0000256" key="6">
    <source>
        <dbReference type="SAM" id="MobiDB-lite"/>
    </source>
</evidence>
<dbReference type="SUPFAM" id="SSF56104">
    <property type="entry name" value="SAICAR synthase-like"/>
    <property type="match status" value="1"/>
</dbReference>
<gene>
    <name evidence="7" type="ORF">K470DRAFT_256612</name>
</gene>
<proteinExistence type="inferred from homology"/>
<dbReference type="EC" id="2.7.-.-" evidence="4"/>
<evidence type="ECO:0000256" key="5">
    <source>
        <dbReference type="SAM" id="Coils"/>
    </source>
</evidence>
<reference evidence="7" key="1">
    <citation type="journal article" date="2020" name="Stud. Mycol.">
        <title>101 Dothideomycetes genomes: a test case for predicting lifestyles and emergence of pathogens.</title>
        <authorList>
            <person name="Haridas S."/>
            <person name="Albert R."/>
            <person name="Binder M."/>
            <person name="Bloem J."/>
            <person name="Labutti K."/>
            <person name="Salamov A."/>
            <person name="Andreopoulos B."/>
            <person name="Baker S."/>
            <person name="Barry K."/>
            <person name="Bills G."/>
            <person name="Bluhm B."/>
            <person name="Cannon C."/>
            <person name="Castanera R."/>
            <person name="Culley D."/>
            <person name="Daum C."/>
            <person name="Ezra D."/>
            <person name="Gonzalez J."/>
            <person name="Henrissat B."/>
            <person name="Kuo A."/>
            <person name="Liang C."/>
            <person name="Lipzen A."/>
            <person name="Lutzoni F."/>
            <person name="Magnuson J."/>
            <person name="Mondo S."/>
            <person name="Nolan M."/>
            <person name="Ohm R."/>
            <person name="Pangilinan J."/>
            <person name="Park H.-J."/>
            <person name="Ramirez L."/>
            <person name="Alfaro M."/>
            <person name="Sun H."/>
            <person name="Tritt A."/>
            <person name="Yoshinaga Y."/>
            <person name="Zwiers L.-H."/>
            <person name="Turgeon B."/>
            <person name="Goodwin S."/>
            <person name="Spatafora J."/>
            <person name="Crous P."/>
            <person name="Grigoriev I."/>
        </authorList>
    </citation>
    <scope>NUCLEOTIDE SEQUENCE</scope>
    <source>
        <strain evidence="7">CBS 480.64</strain>
    </source>
</reference>